<reference evidence="6" key="2">
    <citation type="submission" date="2021-01" db="EMBL/GenBank/DDBJ databases">
        <authorList>
            <person name="Corre E."/>
            <person name="Pelletier E."/>
            <person name="Niang G."/>
            <person name="Scheremetjew M."/>
            <person name="Finn R."/>
            <person name="Kale V."/>
            <person name="Holt S."/>
            <person name="Cochrane G."/>
            <person name="Meng A."/>
            <person name="Brown T."/>
            <person name="Cohen L."/>
        </authorList>
    </citation>
    <scope>NUCLEOTIDE SEQUENCE</scope>
    <source>
        <strain evidence="6">CCMP1205</strain>
    </source>
</reference>
<dbReference type="PANTHER" id="PTHR21100:SF9">
    <property type="entry name" value="PREFOLDIN SUBUNIT 4"/>
    <property type="match status" value="1"/>
</dbReference>
<comment type="function">
    <text evidence="3 4">Binds specifically to cytosolic chaperonin (c-CPN) and transfers target proteins to it. Binds to nascent polypeptide chain and promotes folding in an environment in which there are many competing pathways for nonnative proteins.</text>
</comment>
<dbReference type="CDD" id="cd23165">
    <property type="entry name" value="Prefoldin_4"/>
    <property type="match status" value="1"/>
</dbReference>
<protein>
    <recommendedName>
        <fullName evidence="4">Prefoldin subunit 4</fullName>
    </recommendedName>
</protein>
<comment type="subunit">
    <text evidence="4">Heterohexamer of two PFD-alpha type and four PFD-beta type subunits.</text>
</comment>
<dbReference type="Proteomes" id="UP000316726">
    <property type="component" value="Chromosome 14"/>
</dbReference>
<reference evidence="7 8" key="1">
    <citation type="submission" date="2018-07" db="EMBL/GenBank/DDBJ databases">
        <title>The complete nuclear genome of the prasinophyte Chloropicon primus (CCMP1205).</title>
        <authorList>
            <person name="Pombert J.-F."/>
            <person name="Otis C."/>
            <person name="Turmel M."/>
            <person name="Lemieux C."/>
        </authorList>
    </citation>
    <scope>NUCLEOTIDE SEQUENCE [LARGE SCALE GENOMIC DNA]</scope>
    <source>
        <strain evidence="7 8">CCMP1205</strain>
    </source>
</reference>
<dbReference type="PIRSF" id="PIRSF016477">
    <property type="entry name" value="Prefoldin_subunit_4"/>
    <property type="match status" value="1"/>
</dbReference>
<evidence type="ECO:0000256" key="2">
    <source>
        <dbReference type="ARBA" id="ARBA00023186"/>
    </source>
</evidence>
<evidence type="ECO:0000256" key="3">
    <source>
        <dbReference type="ARBA" id="ARBA00024667"/>
    </source>
</evidence>
<dbReference type="InterPro" id="IPR009053">
    <property type="entry name" value="Prefoldin"/>
</dbReference>
<comment type="similarity">
    <text evidence="1 4">Belongs to the prefoldin subunit beta family.</text>
</comment>
<dbReference type="EMBL" id="HBHL01007151">
    <property type="protein sequence ID" value="CAD9715749.1"/>
    <property type="molecule type" value="Transcribed_RNA"/>
</dbReference>
<evidence type="ECO:0000313" key="7">
    <source>
        <dbReference type="EMBL" id="QDZ24624.1"/>
    </source>
</evidence>
<evidence type="ECO:0000256" key="4">
    <source>
        <dbReference type="PIRNR" id="PIRNR016477"/>
    </source>
</evidence>
<evidence type="ECO:0000313" key="6">
    <source>
        <dbReference type="EMBL" id="CAD9715749.1"/>
    </source>
</evidence>
<dbReference type="AlphaFoldDB" id="A0A5B8MYZ6"/>
<keyword evidence="5" id="KW-0175">Coiled coil</keyword>
<gene>
    <name evidence="7" type="ORF">A3770_14p71420</name>
    <name evidence="6" type="ORF">CPRI1469_LOCUS4605</name>
</gene>
<dbReference type="GO" id="GO:0005737">
    <property type="term" value="C:cytoplasm"/>
    <property type="evidence" value="ECO:0007669"/>
    <property type="project" value="TreeGrafter"/>
</dbReference>
<dbReference type="EMBL" id="CP031047">
    <property type="protein sequence ID" value="QDZ24624.1"/>
    <property type="molecule type" value="Genomic_DNA"/>
</dbReference>
<name>A0A5B8MYZ6_9CHLO</name>
<keyword evidence="8" id="KW-1185">Reference proteome</keyword>
<dbReference type="InterPro" id="IPR002777">
    <property type="entry name" value="PFD_beta-like"/>
</dbReference>
<dbReference type="GO" id="GO:0006457">
    <property type="term" value="P:protein folding"/>
    <property type="evidence" value="ECO:0007669"/>
    <property type="project" value="UniProtKB-UniRule"/>
</dbReference>
<dbReference type="Pfam" id="PF01920">
    <property type="entry name" value="Prefoldin_2"/>
    <property type="match status" value="1"/>
</dbReference>
<dbReference type="FunFam" id="1.10.287.370:FF:000005">
    <property type="entry name" value="Prefoldin subunit 4"/>
    <property type="match status" value="1"/>
</dbReference>
<dbReference type="STRING" id="1764295.A0A5B8MYZ6"/>
<feature type="coiled-coil region" evidence="5">
    <location>
        <begin position="84"/>
        <end position="111"/>
    </location>
</feature>
<accession>A0A5B8MYZ6</accession>
<dbReference type="OrthoDB" id="10250441at2759"/>
<dbReference type="PANTHER" id="PTHR21100">
    <property type="entry name" value="PREFOLDIN SUBUNIT 4"/>
    <property type="match status" value="1"/>
</dbReference>
<evidence type="ECO:0000256" key="1">
    <source>
        <dbReference type="ARBA" id="ARBA00008045"/>
    </source>
</evidence>
<dbReference type="Gene3D" id="1.10.287.370">
    <property type="match status" value="1"/>
</dbReference>
<sequence>MPSAPNAPQVTKEDQDQINAFGRLNNHYHEIQGKIKAKKKYSEDLEDASNELMLADGDIVKYSYGFVFVHMSEDTAEEKLTAAQEEVDQDITALEGELQDIRKNMDGLKTTLYSKFGNTINLEEE</sequence>
<dbReference type="GO" id="GO:0009409">
    <property type="term" value="P:response to cold"/>
    <property type="evidence" value="ECO:0007669"/>
    <property type="project" value="UniProtKB-ARBA"/>
</dbReference>
<dbReference type="GO" id="GO:0016272">
    <property type="term" value="C:prefoldin complex"/>
    <property type="evidence" value="ECO:0007669"/>
    <property type="project" value="UniProtKB-UniRule"/>
</dbReference>
<keyword evidence="2 4" id="KW-0143">Chaperone</keyword>
<dbReference type="InterPro" id="IPR016661">
    <property type="entry name" value="PFDN4"/>
</dbReference>
<dbReference type="GO" id="GO:0051082">
    <property type="term" value="F:unfolded protein binding"/>
    <property type="evidence" value="ECO:0007669"/>
    <property type="project" value="InterPro"/>
</dbReference>
<proteinExistence type="inferred from homology"/>
<organism evidence="7 8">
    <name type="scientific">Chloropicon primus</name>
    <dbReference type="NCBI Taxonomy" id="1764295"/>
    <lineage>
        <taxon>Eukaryota</taxon>
        <taxon>Viridiplantae</taxon>
        <taxon>Chlorophyta</taxon>
        <taxon>Chloropicophyceae</taxon>
        <taxon>Chloropicales</taxon>
        <taxon>Chloropicaceae</taxon>
        <taxon>Chloropicon</taxon>
    </lineage>
</organism>
<dbReference type="SUPFAM" id="SSF46579">
    <property type="entry name" value="Prefoldin"/>
    <property type="match status" value="1"/>
</dbReference>
<evidence type="ECO:0000313" key="8">
    <source>
        <dbReference type="Proteomes" id="UP000316726"/>
    </source>
</evidence>
<evidence type="ECO:0000256" key="5">
    <source>
        <dbReference type="SAM" id="Coils"/>
    </source>
</evidence>